<dbReference type="PANTHER" id="PTHR47117">
    <property type="entry name" value="STAR-RELATED LIPID TRANSFER PROTEIN 9"/>
    <property type="match status" value="1"/>
</dbReference>
<evidence type="ECO:0000259" key="14">
    <source>
        <dbReference type="PROSITE" id="PS50067"/>
    </source>
</evidence>
<dbReference type="InterPro" id="IPR022140">
    <property type="entry name" value="Kinesin-like_KIF1-typ"/>
</dbReference>
<dbReference type="GO" id="GO:0005874">
    <property type="term" value="C:microtubule"/>
    <property type="evidence" value="ECO:0007669"/>
    <property type="project" value="UniProtKB-KW"/>
</dbReference>
<keyword evidence="16" id="KW-1185">Reference proteome</keyword>
<dbReference type="InterPro" id="IPR027417">
    <property type="entry name" value="P-loop_NTPase"/>
</dbReference>
<comment type="caution">
    <text evidence="15">The sequence shown here is derived from an EMBL/GenBank/DDBJ whole genome shotgun (WGS) entry which is preliminary data.</text>
</comment>
<comment type="similarity">
    <text evidence="10 11">Belongs to the TRAFAC class myosin-kinesin ATPase superfamily. Kinesin family.</text>
</comment>
<evidence type="ECO:0000256" key="6">
    <source>
        <dbReference type="ARBA" id="ARBA00023128"/>
    </source>
</evidence>
<dbReference type="Gene3D" id="2.60.200.20">
    <property type="match status" value="1"/>
</dbReference>
<evidence type="ECO:0000256" key="2">
    <source>
        <dbReference type="ARBA" id="ARBA00022448"/>
    </source>
</evidence>
<evidence type="ECO:0000256" key="4">
    <source>
        <dbReference type="ARBA" id="ARBA00022840"/>
    </source>
</evidence>
<dbReference type="PROSITE" id="PS50067">
    <property type="entry name" value="KINESIN_MOTOR_2"/>
    <property type="match status" value="1"/>
</dbReference>
<dbReference type="Pfam" id="PF12423">
    <property type="entry name" value="KIF1B"/>
    <property type="match status" value="1"/>
</dbReference>
<dbReference type="FunFam" id="2.60.200.20:FF:000034">
    <property type="entry name" value="kinesin-like protein KIF28P"/>
    <property type="match status" value="1"/>
</dbReference>
<dbReference type="InterPro" id="IPR035892">
    <property type="entry name" value="C2_domain_sf"/>
</dbReference>
<feature type="coiled-coil region" evidence="12">
    <location>
        <begin position="898"/>
        <end position="925"/>
    </location>
</feature>
<evidence type="ECO:0000256" key="1">
    <source>
        <dbReference type="ARBA" id="ARBA00004318"/>
    </source>
</evidence>
<evidence type="ECO:0000256" key="10">
    <source>
        <dbReference type="PROSITE-ProRule" id="PRU00283"/>
    </source>
</evidence>
<protein>
    <recommendedName>
        <fullName evidence="11">Kinesin-like protein</fullName>
    </recommendedName>
</protein>
<feature type="binding site" evidence="10">
    <location>
        <begin position="105"/>
        <end position="112"/>
    </location>
    <ligand>
        <name>ATP</name>
        <dbReference type="ChEBI" id="CHEBI:30616"/>
    </ligand>
</feature>
<keyword evidence="11" id="KW-0493">Microtubule</keyword>
<dbReference type="SUPFAM" id="SSF52540">
    <property type="entry name" value="P-loop containing nucleoside triphosphate hydrolases"/>
    <property type="match status" value="1"/>
</dbReference>
<keyword evidence="5 12" id="KW-0175">Coiled coil</keyword>
<keyword evidence="8 10" id="KW-0505">Motor protein</keyword>
<feature type="compositionally biased region" description="Basic and acidic residues" evidence="13">
    <location>
        <begin position="881"/>
        <end position="891"/>
    </location>
</feature>
<evidence type="ECO:0000313" key="15">
    <source>
        <dbReference type="EMBL" id="CAD5124282.1"/>
    </source>
</evidence>
<dbReference type="GO" id="GO:0008017">
    <property type="term" value="F:microtubule binding"/>
    <property type="evidence" value="ECO:0007669"/>
    <property type="project" value="InterPro"/>
</dbReference>
<dbReference type="SUPFAM" id="SSF49879">
    <property type="entry name" value="SMAD/FHA domain"/>
    <property type="match status" value="1"/>
</dbReference>
<dbReference type="GO" id="GO:0005524">
    <property type="term" value="F:ATP binding"/>
    <property type="evidence" value="ECO:0007669"/>
    <property type="project" value="UniProtKB-UniRule"/>
</dbReference>
<dbReference type="FunFam" id="3.40.850.10:FF:000063">
    <property type="entry name" value="Kinesin-like protein"/>
    <property type="match status" value="1"/>
</dbReference>
<gene>
    <name evidence="15" type="ORF">DGYR_LOCUS11852</name>
</gene>
<keyword evidence="3 10" id="KW-0547">Nucleotide-binding</keyword>
<evidence type="ECO:0000256" key="9">
    <source>
        <dbReference type="ARBA" id="ARBA00054688"/>
    </source>
</evidence>
<name>A0A7I8W6X1_9ANNE</name>
<feature type="region of interest" description="Disordered" evidence="13">
    <location>
        <begin position="847"/>
        <end position="898"/>
    </location>
</feature>
<dbReference type="Pfam" id="PF00225">
    <property type="entry name" value="Kinesin"/>
    <property type="match status" value="1"/>
</dbReference>
<evidence type="ECO:0000256" key="3">
    <source>
        <dbReference type="ARBA" id="ARBA00022741"/>
    </source>
</evidence>
<comment type="subcellular location">
    <subcellularLocation>
        <location evidence="1">Mitochondrion membrane</location>
        <topology evidence="1">Peripheral membrane protein</topology>
    </subcellularLocation>
</comment>
<evidence type="ECO:0000256" key="8">
    <source>
        <dbReference type="ARBA" id="ARBA00023175"/>
    </source>
</evidence>
<dbReference type="InterPro" id="IPR008984">
    <property type="entry name" value="SMAD_FHA_dom_sf"/>
</dbReference>
<dbReference type="Gene3D" id="2.60.40.150">
    <property type="entry name" value="C2 domain"/>
    <property type="match status" value="1"/>
</dbReference>
<proteinExistence type="inferred from homology"/>
<sequence>MAERVKVAVRVRPFNEREKKRNAKLVIDMKGNLTYISDPNNKSNKKDFAFDYSYWSHDGFKEEKNGYLSPESAAYADQKKVFDDLGKGVLENAWSGFNCSLFAYGQTGSGKSYSMVGYGNNKGIVPIVCEKLFQEIEGKREKAKDSEYQVVFSMIEIYNEQARDLLNPASFKVKGGLKVRENPTKGLFFVDGLKELPVNSYQSIESKMTEGTKNRTVASTNMNATSSRAHTVIGIKFTQKTPNASGQSMTRVSVINLVDLAGSERANSTGAEGDRLKEGASINQSLSNLGNCINALAENKKNIPFRNSALTKLLKNALGGNSKTVMIAALSPADINYDETLSTLRFADRAKSIKTKAVINESPTDKLIRELKEENERLKKMVEGKGGVPAGVENKEEYENMQRELEANKKEIEDMEKSYQEKLAAIEAAAKEQAKEAAADKKKSEQRKVMPHLWNLNEDPALTGIVCHFTPQGDSKIGNNKGKNPDIILSGMGMLPEHAVISNSKDQKIILKPCAGAKICLNGNEIKDKKELHHNDRVQFGANMLFVFHHPKDYTALAKKKKVPPEPTFEQARDEISQNSGINKILDDKMDQMLQQDLMEIWPMLNEANMMSEELDKQVKFEIALIAPQAVGKKSGRTEIKVKVKDLPTGNEFMWDKNTFTNRKYMMQEMYNNYIDGDADWDKPKNEDPFWEDPNNPYLIGTAHVHMMAVAYNFHTDETFLITDYRGIDQGQLSCKLLITSKNGKVLSDKELDEIAIEDPSRDLVGCCLNFKLEIPCVRGINKKYSQVYCAYQFYIDDKKEQTREVGGTINPDFNFSKAYAFDPATPQLVQYLEQETLVIEVWGRQKSSDGNNSGLSTRELSLKDRKGAAAKATGKGKGGARADDKEDDASSKSNIEAMTYKRRMERAEQKLRKLANIVEDAKSKNAKDIDISKIEEVIMAGYKFKAAANVVKQVLKAKNNNMGTATSQACSLQ</sequence>
<evidence type="ECO:0000256" key="11">
    <source>
        <dbReference type="RuleBase" id="RU000394"/>
    </source>
</evidence>
<organism evidence="15 16">
    <name type="scientific">Dimorphilus gyrociliatus</name>
    <dbReference type="NCBI Taxonomy" id="2664684"/>
    <lineage>
        <taxon>Eukaryota</taxon>
        <taxon>Metazoa</taxon>
        <taxon>Spiralia</taxon>
        <taxon>Lophotrochozoa</taxon>
        <taxon>Annelida</taxon>
        <taxon>Polychaeta</taxon>
        <taxon>Polychaeta incertae sedis</taxon>
        <taxon>Dinophilidae</taxon>
        <taxon>Dimorphilus</taxon>
    </lineage>
</organism>
<dbReference type="InterPro" id="IPR036961">
    <property type="entry name" value="Kinesin_motor_dom_sf"/>
</dbReference>
<evidence type="ECO:0000256" key="5">
    <source>
        <dbReference type="ARBA" id="ARBA00023054"/>
    </source>
</evidence>
<dbReference type="InterPro" id="IPR000253">
    <property type="entry name" value="FHA_dom"/>
</dbReference>
<keyword evidence="7" id="KW-0472">Membrane</keyword>
<dbReference type="Proteomes" id="UP000549394">
    <property type="component" value="Unassembled WGS sequence"/>
</dbReference>
<dbReference type="InterPro" id="IPR019821">
    <property type="entry name" value="Kinesin_motor_CS"/>
</dbReference>
<evidence type="ECO:0000256" key="13">
    <source>
        <dbReference type="SAM" id="MobiDB-lite"/>
    </source>
</evidence>
<feature type="coiled-coil region" evidence="12">
    <location>
        <begin position="391"/>
        <end position="448"/>
    </location>
</feature>
<dbReference type="SMART" id="SM00129">
    <property type="entry name" value="KISc"/>
    <property type="match status" value="1"/>
</dbReference>
<dbReference type="GO" id="GO:0007018">
    <property type="term" value="P:microtubule-based movement"/>
    <property type="evidence" value="ECO:0007669"/>
    <property type="project" value="InterPro"/>
</dbReference>
<comment type="function">
    <text evidence="9">Microtubule-dependent motor protein required for mitochondrion morphology and transport of mitochondria in neuronal cells.</text>
</comment>
<dbReference type="EMBL" id="CAJFCJ010000020">
    <property type="protein sequence ID" value="CAD5124282.1"/>
    <property type="molecule type" value="Genomic_DNA"/>
</dbReference>
<evidence type="ECO:0000313" key="16">
    <source>
        <dbReference type="Proteomes" id="UP000549394"/>
    </source>
</evidence>
<dbReference type="GO" id="GO:0003777">
    <property type="term" value="F:microtubule motor activity"/>
    <property type="evidence" value="ECO:0007669"/>
    <property type="project" value="InterPro"/>
</dbReference>
<dbReference type="GO" id="GO:0031966">
    <property type="term" value="C:mitochondrial membrane"/>
    <property type="evidence" value="ECO:0007669"/>
    <property type="project" value="UniProtKB-SubCell"/>
</dbReference>
<keyword evidence="4 10" id="KW-0067">ATP-binding</keyword>
<keyword evidence="2" id="KW-0813">Transport</keyword>
<dbReference type="Pfam" id="PF00498">
    <property type="entry name" value="FHA"/>
    <property type="match status" value="1"/>
</dbReference>
<dbReference type="CDD" id="cd22709">
    <property type="entry name" value="FHA_KIF28P"/>
    <property type="match status" value="1"/>
</dbReference>
<dbReference type="PRINTS" id="PR00380">
    <property type="entry name" value="KINESINHEAVY"/>
</dbReference>
<dbReference type="SUPFAM" id="SSF49562">
    <property type="entry name" value="C2 domain (Calcium/lipid-binding domain, CaLB)"/>
    <property type="match status" value="1"/>
</dbReference>
<keyword evidence="6" id="KW-0496">Mitochondrion</keyword>
<accession>A0A7I8W6X1</accession>
<dbReference type="OrthoDB" id="3176171at2759"/>
<dbReference type="Gene3D" id="3.40.850.10">
    <property type="entry name" value="Kinesin motor domain"/>
    <property type="match status" value="1"/>
</dbReference>
<dbReference type="AlphaFoldDB" id="A0A7I8W6X1"/>
<feature type="domain" description="Kinesin motor" evidence="14">
    <location>
        <begin position="4"/>
        <end position="353"/>
    </location>
</feature>
<evidence type="ECO:0000256" key="12">
    <source>
        <dbReference type="SAM" id="Coils"/>
    </source>
</evidence>
<evidence type="ECO:0000256" key="7">
    <source>
        <dbReference type="ARBA" id="ARBA00023136"/>
    </source>
</evidence>
<reference evidence="15 16" key="1">
    <citation type="submission" date="2020-08" db="EMBL/GenBank/DDBJ databases">
        <authorList>
            <person name="Hejnol A."/>
        </authorList>
    </citation>
    <scope>NUCLEOTIDE SEQUENCE [LARGE SCALE GENOMIC DNA]</scope>
</reference>
<dbReference type="InterPro" id="IPR001752">
    <property type="entry name" value="Kinesin_motor_dom"/>
</dbReference>
<dbReference type="PROSITE" id="PS00411">
    <property type="entry name" value="KINESIN_MOTOR_1"/>
    <property type="match status" value="1"/>
</dbReference>
<feature type="compositionally biased region" description="Polar residues" evidence="13">
    <location>
        <begin position="849"/>
        <end position="860"/>
    </location>
</feature>